<proteinExistence type="predicted"/>
<name>A0ABR7MX06_9FIRM</name>
<accession>A0ABR7MX06</accession>
<sequence>MSEIKQFQKELDDLEAKKGKYVWDELEELITDAFEEEKISSEEFDLLMKRLMDIDCE</sequence>
<dbReference type="Proteomes" id="UP000637513">
    <property type="component" value="Unassembled WGS sequence"/>
</dbReference>
<keyword evidence="2" id="KW-1185">Reference proteome</keyword>
<evidence type="ECO:0000313" key="1">
    <source>
        <dbReference type="EMBL" id="MBC8557723.1"/>
    </source>
</evidence>
<comment type="caution">
    <text evidence="1">The sequence shown here is derived from an EMBL/GenBank/DDBJ whole genome shotgun (WGS) entry which is preliminary data.</text>
</comment>
<dbReference type="EMBL" id="JACRSW010000031">
    <property type="protein sequence ID" value="MBC8557723.1"/>
    <property type="molecule type" value="Genomic_DNA"/>
</dbReference>
<organism evidence="1 2">
    <name type="scientific">Jutongia hominis</name>
    <dbReference type="NCBI Taxonomy" id="2763664"/>
    <lineage>
        <taxon>Bacteria</taxon>
        <taxon>Bacillati</taxon>
        <taxon>Bacillota</taxon>
        <taxon>Clostridia</taxon>
        <taxon>Lachnospirales</taxon>
        <taxon>Lachnospiraceae</taxon>
        <taxon>Jutongia</taxon>
    </lineage>
</organism>
<dbReference type="RefSeq" id="WP_022140855.1">
    <property type="nucleotide sequence ID" value="NZ_JACRSW010000031.1"/>
</dbReference>
<gene>
    <name evidence="1" type="ORF">H8700_08385</name>
</gene>
<protein>
    <submittedName>
        <fullName evidence="1">Uncharacterized protein</fullName>
    </submittedName>
</protein>
<evidence type="ECO:0000313" key="2">
    <source>
        <dbReference type="Proteomes" id="UP000637513"/>
    </source>
</evidence>
<reference evidence="1 2" key="1">
    <citation type="submission" date="2020-08" db="EMBL/GenBank/DDBJ databases">
        <title>Genome public.</title>
        <authorList>
            <person name="Liu C."/>
            <person name="Sun Q."/>
        </authorList>
    </citation>
    <scope>NUCLEOTIDE SEQUENCE [LARGE SCALE GENOMIC DNA]</scope>
    <source>
        <strain evidence="1 2">BX3</strain>
    </source>
</reference>